<keyword evidence="1" id="KW-0812">Transmembrane</keyword>
<organism evidence="2 3">
    <name type="scientific">Tumebacillus amylolyticus</name>
    <dbReference type="NCBI Taxonomy" id="2801339"/>
    <lineage>
        <taxon>Bacteria</taxon>
        <taxon>Bacillati</taxon>
        <taxon>Bacillota</taxon>
        <taxon>Bacilli</taxon>
        <taxon>Bacillales</taxon>
        <taxon>Alicyclobacillaceae</taxon>
        <taxon>Tumebacillus</taxon>
    </lineage>
</organism>
<keyword evidence="3" id="KW-1185">Reference proteome</keyword>
<sequence>MIRKDNTGARNPIQTVYRSLDVITVVLLLTGQITIGGVFFFQGGGFSISLFGPITGAQRSVGVQGVPGANVVIDLVDLIAAFLLITDQVNVVGTLITANHFTIVISGPPFGEAKRTAAYPLETQNFFSIYKDHVAQKCKARPL</sequence>
<dbReference type="EMBL" id="JAEQNB010000005">
    <property type="protein sequence ID" value="MBL0388286.1"/>
    <property type="molecule type" value="Genomic_DNA"/>
</dbReference>
<evidence type="ECO:0000256" key="1">
    <source>
        <dbReference type="SAM" id="Phobius"/>
    </source>
</evidence>
<evidence type="ECO:0000313" key="3">
    <source>
        <dbReference type="Proteomes" id="UP000602284"/>
    </source>
</evidence>
<dbReference type="Proteomes" id="UP000602284">
    <property type="component" value="Unassembled WGS sequence"/>
</dbReference>
<comment type="caution">
    <text evidence="2">The sequence shown here is derived from an EMBL/GenBank/DDBJ whole genome shotgun (WGS) entry which is preliminary data.</text>
</comment>
<evidence type="ECO:0000313" key="2">
    <source>
        <dbReference type="EMBL" id="MBL0388286.1"/>
    </source>
</evidence>
<feature type="transmembrane region" description="Helical" evidence="1">
    <location>
        <begin position="20"/>
        <end position="41"/>
    </location>
</feature>
<gene>
    <name evidence="2" type="ORF">JJB07_16905</name>
</gene>
<accession>A0ABS1JDD0</accession>
<reference evidence="2 3" key="1">
    <citation type="submission" date="2021-01" db="EMBL/GenBank/DDBJ databases">
        <title>Tumebacillus sp. strain ITR2 16S ribosomal RNA gene Genome sequencing and assembly.</title>
        <authorList>
            <person name="Kang M."/>
        </authorList>
    </citation>
    <scope>NUCLEOTIDE SEQUENCE [LARGE SCALE GENOMIC DNA]</scope>
    <source>
        <strain evidence="2 3">ITR2</strain>
    </source>
</reference>
<protein>
    <submittedName>
        <fullName evidence="2">Uncharacterized protein</fullName>
    </submittedName>
</protein>
<dbReference type="RefSeq" id="WP_201637082.1">
    <property type="nucleotide sequence ID" value="NZ_JAEQNB010000005.1"/>
</dbReference>
<name>A0ABS1JDD0_9BACL</name>
<keyword evidence="1" id="KW-0472">Membrane</keyword>
<keyword evidence="1" id="KW-1133">Transmembrane helix</keyword>
<proteinExistence type="predicted"/>